<dbReference type="AlphaFoldDB" id="A0A6A6QBL0"/>
<dbReference type="SUPFAM" id="SSF48403">
    <property type="entry name" value="Ankyrin repeat"/>
    <property type="match status" value="1"/>
</dbReference>
<reference evidence="6" key="1">
    <citation type="journal article" date="2020" name="Stud. Mycol.">
        <title>101 Dothideomycetes genomes: a test case for predicting lifestyles and emergence of pathogens.</title>
        <authorList>
            <person name="Haridas S."/>
            <person name="Albert R."/>
            <person name="Binder M."/>
            <person name="Bloem J."/>
            <person name="Labutti K."/>
            <person name="Salamov A."/>
            <person name="Andreopoulos B."/>
            <person name="Baker S."/>
            <person name="Barry K."/>
            <person name="Bills G."/>
            <person name="Bluhm B."/>
            <person name="Cannon C."/>
            <person name="Castanera R."/>
            <person name="Culley D."/>
            <person name="Daum C."/>
            <person name="Ezra D."/>
            <person name="Gonzalez J."/>
            <person name="Henrissat B."/>
            <person name="Kuo A."/>
            <person name="Liang C."/>
            <person name="Lipzen A."/>
            <person name="Lutzoni F."/>
            <person name="Magnuson J."/>
            <person name="Mondo S."/>
            <person name="Nolan M."/>
            <person name="Ohm R."/>
            <person name="Pangilinan J."/>
            <person name="Park H.-J."/>
            <person name="Ramirez L."/>
            <person name="Alfaro M."/>
            <person name="Sun H."/>
            <person name="Tritt A."/>
            <person name="Yoshinaga Y."/>
            <person name="Zwiers L.-H."/>
            <person name="Turgeon B."/>
            <person name="Goodwin S."/>
            <person name="Spatafora J."/>
            <person name="Crous P."/>
            <person name="Grigoriev I."/>
        </authorList>
    </citation>
    <scope>NUCLEOTIDE SEQUENCE</scope>
    <source>
        <strain evidence="6">CBS 269.34</strain>
    </source>
</reference>
<dbReference type="PANTHER" id="PTHR10039">
    <property type="entry name" value="AMELOGENIN"/>
    <property type="match status" value="1"/>
</dbReference>
<dbReference type="InterPro" id="IPR056884">
    <property type="entry name" value="NPHP3-like_N"/>
</dbReference>
<feature type="repeat" description="ANK" evidence="2">
    <location>
        <begin position="1026"/>
        <end position="1054"/>
    </location>
</feature>
<dbReference type="Proteomes" id="UP000799750">
    <property type="component" value="Unassembled WGS sequence"/>
</dbReference>
<protein>
    <submittedName>
        <fullName evidence="6">Uncharacterized protein</fullName>
    </submittedName>
</protein>
<proteinExistence type="predicted"/>
<dbReference type="SMART" id="SM00248">
    <property type="entry name" value="ANK"/>
    <property type="match status" value="4"/>
</dbReference>
<dbReference type="Gene3D" id="3.40.50.300">
    <property type="entry name" value="P-loop containing nucleotide triphosphate hydrolases"/>
    <property type="match status" value="1"/>
</dbReference>
<gene>
    <name evidence="6" type="ORF">BU16DRAFT_566956</name>
</gene>
<dbReference type="InterPro" id="IPR027417">
    <property type="entry name" value="P-loop_NTPase"/>
</dbReference>
<dbReference type="PROSITE" id="PS50297">
    <property type="entry name" value="ANK_REP_REGION"/>
    <property type="match status" value="2"/>
</dbReference>
<dbReference type="PANTHER" id="PTHR10039:SF15">
    <property type="entry name" value="NACHT DOMAIN-CONTAINING PROTEIN"/>
    <property type="match status" value="1"/>
</dbReference>
<evidence type="ECO:0000256" key="2">
    <source>
        <dbReference type="PROSITE-ProRule" id="PRU00023"/>
    </source>
</evidence>
<evidence type="ECO:0000313" key="7">
    <source>
        <dbReference type="Proteomes" id="UP000799750"/>
    </source>
</evidence>
<evidence type="ECO:0000259" key="4">
    <source>
        <dbReference type="Pfam" id="PF17100"/>
    </source>
</evidence>
<keyword evidence="1" id="KW-0677">Repeat</keyword>
<evidence type="ECO:0000259" key="5">
    <source>
        <dbReference type="Pfam" id="PF24883"/>
    </source>
</evidence>
<dbReference type="InterPro" id="IPR031359">
    <property type="entry name" value="NACHT_N"/>
</dbReference>
<evidence type="ECO:0000256" key="3">
    <source>
        <dbReference type="SAM" id="MobiDB-lite"/>
    </source>
</evidence>
<keyword evidence="2" id="KW-0040">ANK repeat</keyword>
<dbReference type="Pfam" id="PF17100">
    <property type="entry name" value="NACHT_N"/>
    <property type="match status" value="1"/>
</dbReference>
<name>A0A6A6QBL0_9PEZI</name>
<dbReference type="PROSITE" id="PS50088">
    <property type="entry name" value="ANK_REPEAT"/>
    <property type="match status" value="2"/>
</dbReference>
<feature type="domain" description="NWD NACHT-NTPase N-terminal" evidence="4">
    <location>
        <begin position="90"/>
        <end position="296"/>
    </location>
</feature>
<dbReference type="Pfam" id="PF12796">
    <property type="entry name" value="Ank_2"/>
    <property type="match status" value="1"/>
</dbReference>
<dbReference type="InterPro" id="IPR036770">
    <property type="entry name" value="Ankyrin_rpt-contain_sf"/>
</dbReference>
<dbReference type="Gene3D" id="1.25.40.20">
    <property type="entry name" value="Ankyrin repeat-containing domain"/>
    <property type="match status" value="1"/>
</dbReference>
<keyword evidence="7" id="KW-1185">Reference proteome</keyword>
<dbReference type="EMBL" id="MU004198">
    <property type="protein sequence ID" value="KAF2489858.1"/>
    <property type="molecule type" value="Genomic_DNA"/>
</dbReference>
<dbReference type="OrthoDB" id="7464126at2759"/>
<evidence type="ECO:0000313" key="6">
    <source>
        <dbReference type="EMBL" id="KAF2489858.1"/>
    </source>
</evidence>
<feature type="compositionally biased region" description="Low complexity" evidence="3">
    <location>
        <begin position="27"/>
        <end position="55"/>
    </location>
</feature>
<feature type="compositionally biased region" description="Basic and acidic residues" evidence="3">
    <location>
        <begin position="17"/>
        <end position="26"/>
    </location>
</feature>
<dbReference type="Pfam" id="PF24883">
    <property type="entry name" value="NPHP3_N"/>
    <property type="match status" value="1"/>
</dbReference>
<feature type="domain" description="Nephrocystin 3-like N-terminal" evidence="5">
    <location>
        <begin position="373"/>
        <end position="544"/>
    </location>
</feature>
<sequence>MVDGRRRCWWFGRGKSRSAEERHDRTATPAGLLPAPARRRSSSPPKSSVAVSAPPEQSKASAICVEETTLQNQPSAPQSGIPGGILNPSNLWDRAIQKLSDREQEIISQYRSPQSQSNESVVQQLDQLCRIATDKKIKSEQSQWKVTFGGKEFVLRNVADSIIGYVQKLKAVGDLAATCDPVHVALPWAAVRFLLQTVVVESEQAGYLLIGLEIVCMLVNRCKVYESSYLDGMSRSSDQARANLLNCLVNSYYETLRFIAATLLLYDRRTVARAAHAMLNSDKITDLIDKLRQATQDVDIEARIYHGTCTADHQQRVQMQLDELAKPIAVVQEQVSLLWARSERHENKKILDWISVVPHADHHSYVQEKRAKGTGKWFLSRAEYREWRESTASTTLWLHGIPGAGKTNVVANAIEELKAMPEDERLAYFYCNNAEESRRDPASVLNSLLRQLSISRSGHAIQRVILEAYTKRKDRDAVECSQSGPRMEETQELLSHVINTFSTVTLILDALDECEQESRLKIMRVLDALANGSTRPLKILIASRENTDIQIRLGRTGNIGISAKDNKNDIATFLDEVMDKSDEEWQKIVAGSLRNDIKDTIIRKSHDMFQYASLQIKRLLKSYRVQDIQDRLRKLPEGLPDAYREIYNDTQELDDSKRDVALRALQWLASCYEPPTLDVLAAVVCQDTETDGFTTPDPDVSWKFILDACRNLVVLDGNVYRFCHLSAQEYFLGFWPKADHVHFASKICMLVLIPWEEPILRKPCTHASYRSEAREKDPRSRTKIRDYCRYYWGEHLHFSNGLKVRDSRLIHLLKLYLLSMIRCQEPYEFWNRRKCVKETSELAPDCGTFILCEVICRHNLWLSVSTWWSPDLLSPAARNFALGFAVQDLGSDVQWINKLIDLGADPNSQIASSIPILACLGRPEVVRTLVKAGADIHGQYFNRTPLHWAVADRNEPVVRTLLELGADPNIPESPKDDYPHIWQPPRFALHLIAGSIGQFKFTIEDAERITRLLLDYGADVNAQSDTFDTALRLALRARRVTVMRILLEAGANIDPPTCPGQKTIFEEVQRWGNPAAIELMRQYGAGS</sequence>
<evidence type="ECO:0000256" key="1">
    <source>
        <dbReference type="ARBA" id="ARBA00022737"/>
    </source>
</evidence>
<dbReference type="SUPFAM" id="SSF52540">
    <property type="entry name" value="P-loop containing nucleoside triphosphate hydrolases"/>
    <property type="match status" value="1"/>
</dbReference>
<feature type="repeat" description="ANK" evidence="2">
    <location>
        <begin position="941"/>
        <end position="973"/>
    </location>
</feature>
<feature type="region of interest" description="Disordered" evidence="3">
    <location>
        <begin position="13"/>
        <end position="60"/>
    </location>
</feature>
<dbReference type="InterPro" id="IPR002110">
    <property type="entry name" value="Ankyrin_rpt"/>
</dbReference>
<organism evidence="6 7">
    <name type="scientific">Lophium mytilinum</name>
    <dbReference type="NCBI Taxonomy" id="390894"/>
    <lineage>
        <taxon>Eukaryota</taxon>
        <taxon>Fungi</taxon>
        <taxon>Dikarya</taxon>
        <taxon>Ascomycota</taxon>
        <taxon>Pezizomycotina</taxon>
        <taxon>Dothideomycetes</taxon>
        <taxon>Pleosporomycetidae</taxon>
        <taxon>Mytilinidiales</taxon>
        <taxon>Mytilinidiaceae</taxon>
        <taxon>Lophium</taxon>
    </lineage>
</organism>
<accession>A0A6A6QBL0</accession>